<keyword evidence="8" id="KW-1185">Reference proteome</keyword>
<keyword evidence="4 5" id="KW-0732">Signal</keyword>
<reference evidence="7 8" key="1">
    <citation type="submission" date="2019-09" db="EMBL/GenBank/DDBJ databases">
        <title>Bird 10,000 Genomes (B10K) Project - Family phase.</title>
        <authorList>
            <person name="Zhang G."/>
        </authorList>
    </citation>
    <scope>NUCLEOTIDE SEQUENCE [LARGE SCALE GENOMIC DNA]</scope>
    <source>
        <strain evidence="7">OUT-0054</strain>
        <tissue evidence="7">Blood</tissue>
    </source>
</reference>
<evidence type="ECO:0000256" key="1">
    <source>
        <dbReference type="ARBA" id="ARBA00004613"/>
    </source>
</evidence>
<feature type="non-terminal residue" evidence="7">
    <location>
        <position position="96"/>
    </location>
</feature>
<evidence type="ECO:0000256" key="2">
    <source>
        <dbReference type="ARBA" id="ARBA00022514"/>
    </source>
</evidence>
<evidence type="ECO:0000256" key="4">
    <source>
        <dbReference type="ARBA" id="ARBA00022729"/>
    </source>
</evidence>
<proteinExistence type="predicted"/>
<dbReference type="InterPro" id="IPR039809">
    <property type="entry name" value="Chemokine_b/g/d"/>
</dbReference>
<dbReference type="InterPro" id="IPR036048">
    <property type="entry name" value="Interleukin_8-like_sf"/>
</dbReference>
<gene>
    <name evidence="7" type="primary">Ccl13</name>
    <name evidence="7" type="ORF">ACRARU_R15275</name>
</gene>
<dbReference type="SMART" id="SM00199">
    <property type="entry name" value="SCY"/>
    <property type="match status" value="1"/>
</dbReference>
<dbReference type="Proteomes" id="UP000549775">
    <property type="component" value="Unassembled WGS sequence"/>
</dbReference>
<dbReference type="PROSITE" id="PS51257">
    <property type="entry name" value="PROKAR_LIPOPROTEIN"/>
    <property type="match status" value="1"/>
</dbReference>
<protein>
    <submittedName>
        <fullName evidence="7">CCL13 protein</fullName>
    </submittedName>
</protein>
<keyword evidence="2" id="KW-0202">Cytokine</keyword>
<dbReference type="Pfam" id="PF00048">
    <property type="entry name" value="IL8"/>
    <property type="match status" value="1"/>
</dbReference>
<name>A0A7K7PTS8_ACRAR</name>
<dbReference type="SUPFAM" id="SSF54117">
    <property type="entry name" value="Interleukin 8-like chemokines"/>
    <property type="match status" value="1"/>
</dbReference>
<sequence>MKISLALLLLLLAAACTSSQGMSFLSSRSTCCSKEKFHRQRIREFRIQGYQETAPNCTHKAVFVKLRNGAVVCVDPKEKWFQDYLKKQKKLKSTST</sequence>
<feature type="signal peptide" evidence="5">
    <location>
        <begin position="1"/>
        <end position="19"/>
    </location>
</feature>
<evidence type="ECO:0000256" key="3">
    <source>
        <dbReference type="ARBA" id="ARBA00022525"/>
    </source>
</evidence>
<evidence type="ECO:0000256" key="5">
    <source>
        <dbReference type="SAM" id="SignalP"/>
    </source>
</evidence>
<dbReference type="InterPro" id="IPR001811">
    <property type="entry name" value="Chemokine_IL8-like_dom"/>
</dbReference>
<evidence type="ECO:0000313" key="8">
    <source>
        <dbReference type="Proteomes" id="UP000549775"/>
    </source>
</evidence>
<dbReference type="OrthoDB" id="9834099at2759"/>
<organism evidence="7 8">
    <name type="scientific">Acrocephalus arundinaceus</name>
    <name type="common">Great reed-warbler</name>
    <dbReference type="NCBI Taxonomy" id="39621"/>
    <lineage>
        <taxon>Eukaryota</taxon>
        <taxon>Metazoa</taxon>
        <taxon>Chordata</taxon>
        <taxon>Craniata</taxon>
        <taxon>Vertebrata</taxon>
        <taxon>Euteleostomi</taxon>
        <taxon>Archelosauria</taxon>
        <taxon>Archosauria</taxon>
        <taxon>Dinosauria</taxon>
        <taxon>Saurischia</taxon>
        <taxon>Theropoda</taxon>
        <taxon>Coelurosauria</taxon>
        <taxon>Aves</taxon>
        <taxon>Neognathae</taxon>
        <taxon>Neoaves</taxon>
        <taxon>Telluraves</taxon>
        <taxon>Australaves</taxon>
        <taxon>Passeriformes</taxon>
        <taxon>Sylvioidea</taxon>
        <taxon>Sylviidae</taxon>
        <taxon>Acrocephalinae</taxon>
        <taxon>Acrocephalus</taxon>
    </lineage>
</organism>
<comment type="caution">
    <text evidence="7">The sequence shown here is derived from an EMBL/GenBank/DDBJ whole genome shotgun (WGS) entry which is preliminary data.</text>
</comment>
<dbReference type="EMBL" id="VZST01002607">
    <property type="protein sequence ID" value="NWZ71026.1"/>
    <property type="molecule type" value="Genomic_DNA"/>
</dbReference>
<evidence type="ECO:0000313" key="7">
    <source>
        <dbReference type="EMBL" id="NWZ71026.1"/>
    </source>
</evidence>
<dbReference type="GO" id="GO:0005615">
    <property type="term" value="C:extracellular space"/>
    <property type="evidence" value="ECO:0007669"/>
    <property type="project" value="UniProtKB-KW"/>
</dbReference>
<feature type="domain" description="Chemokine interleukin-8-like" evidence="6">
    <location>
        <begin position="28"/>
        <end position="88"/>
    </location>
</feature>
<evidence type="ECO:0000259" key="6">
    <source>
        <dbReference type="SMART" id="SM00199"/>
    </source>
</evidence>
<dbReference type="PANTHER" id="PTHR12015">
    <property type="entry name" value="SMALL INDUCIBLE CYTOKINE A"/>
    <property type="match status" value="1"/>
</dbReference>
<dbReference type="PANTHER" id="PTHR12015:SF183">
    <property type="entry name" value="C-C MOTIF CHEMOKINE 3"/>
    <property type="match status" value="1"/>
</dbReference>
<dbReference type="CDD" id="cd00169">
    <property type="entry name" value="Chemokine"/>
    <property type="match status" value="1"/>
</dbReference>
<feature type="non-terminal residue" evidence="7">
    <location>
        <position position="1"/>
    </location>
</feature>
<dbReference type="GO" id="GO:0006955">
    <property type="term" value="P:immune response"/>
    <property type="evidence" value="ECO:0007669"/>
    <property type="project" value="InterPro"/>
</dbReference>
<keyword evidence="3" id="KW-0964">Secreted</keyword>
<dbReference type="AlphaFoldDB" id="A0A7K7PTS8"/>
<accession>A0A7K7PTS8</accession>
<feature type="chain" id="PRO_5029463177" evidence="5">
    <location>
        <begin position="20"/>
        <end position="96"/>
    </location>
</feature>
<comment type="subcellular location">
    <subcellularLocation>
        <location evidence="1">Secreted</location>
    </subcellularLocation>
</comment>
<dbReference type="GO" id="GO:0008009">
    <property type="term" value="F:chemokine activity"/>
    <property type="evidence" value="ECO:0007669"/>
    <property type="project" value="InterPro"/>
</dbReference>
<dbReference type="Gene3D" id="2.40.50.40">
    <property type="match status" value="1"/>
</dbReference>